<keyword evidence="5" id="KW-0862">Zinc</keyword>
<keyword evidence="4" id="KW-0378">Hydrolase</keyword>
<name>A0A9P6VT32_RHOMI</name>
<dbReference type="PANTHER" id="PTHR42978">
    <property type="entry name" value="QUORUM-QUENCHING LACTONASE YTNP-RELATED-RELATED"/>
    <property type="match status" value="1"/>
</dbReference>
<dbReference type="SUPFAM" id="SSF56281">
    <property type="entry name" value="Metallo-hydrolase/oxidoreductase"/>
    <property type="match status" value="1"/>
</dbReference>
<evidence type="ECO:0000256" key="3">
    <source>
        <dbReference type="ARBA" id="ARBA00022723"/>
    </source>
</evidence>
<evidence type="ECO:0000256" key="5">
    <source>
        <dbReference type="ARBA" id="ARBA00022833"/>
    </source>
</evidence>
<dbReference type="PANTHER" id="PTHR42978:SF2">
    <property type="entry name" value="102 KBASES UNSTABLE REGION: FROM 1 TO 119443"/>
    <property type="match status" value="1"/>
</dbReference>
<dbReference type="EMBL" id="PUHQ01000163">
    <property type="protein sequence ID" value="KAG0654064.1"/>
    <property type="molecule type" value="Genomic_DNA"/>
</dbReference>
<keyword evidence="8" id="KW-1185">Reference proteome</keyword>
<comment type="similarity">
    <text evidence="2">Belongs to the metallo-beta-lactamase superfamily.</text>
</comment>
<evidence type="ECO:0000313" key="7">
    <source>
        <dbReference type="EMBL" id="KAG0654064.1"/>
    </source>
</evidence>
<dbReference type="GO" id="GO:0046872">
    <property type="term" value="F:metal ion binding"/>
    <property type="evidence" value="ECO:0007669"/>
    <property type="project" value="UniProtKB-KW"/>
</dbReference>
<evidence type="ECO:0000256" key="4">
    <source>
        <dbReference type="ARBA" id="ARBA00022801"/>
    </source>
</evidence>
<dbReference type="InterPro" id="IPR036866">
    <property type="entry name" value="RibonucZ/Hydroxyglut_hydro"/>
</dbReference>
<dbReference type="Proteomes" id="UP000777482">
    <property type="component" value="Unassembled WGS sequence"/>
</dbReference>
<protein>
    <recommendedName>
        <fullName evidence="6">Metallo-beta-lactamase domain-containing protein</fullName>
    </recommendedName>
</protein>
<reference evidence="7 8" key="1">
    <citation type="submission" date="2020-11" db="EMBL/GenBank/DDBJ databases">
        <title>Kefir isolates.</title>
        <authorList>
            <person name="Marcisauskas S."/>
            <person name="Kim Y."/>
            <person name="Blasche S."/>
        </authorList>
    </citation>
    <scope>NUCLEOTIDE SEQUENCE [LARGE SCALE GENOMIC DNA]</scope>
    <source>
        <strain evidence="7 8">KR</strain>
    </source>
</reference>
<evidence type="ECO:0000256" key="2">
    <source>
        <dbReference type="ARBA" id="ARBA00007749"/>
    </source>
</evidence>
<dbReference type="AlphaFoldDB" id="A0A9P6VT32"/>
<sequence>MTTHAAYAPPTTHHRATDAPVAPFEQWYGFPKGTGTCSSVKAFSPSSLVLREYQMVHPGGDPTVRLPVCAFLIKHATSGEYALFDLGLWKDWSETIAPEKREAYEVYEVNVEEDLDSVLEKQGVKAEDIKVIVISHHHFDHCGTLRLFAFPNARVVVGPDTRNKIYSVESYGNVTELSWHHSPTQVATFEHSYDVWGDGSFLVVATPGHTAGHVAGLVRTADSPAEYVLLGGDCCHSGLLLHPTPEHAHLRLGRWREPGEPLAEPPKHSMHEDLLQAEFSFERIKAAEKRDEIMVVLAHDKRRWELWGGPKATTTGIELAGWRKNGLKR</sequence>
<dbReference type="SMART" id="SM00849">
    <property type="entry name" value="Lactamase_B"/>
    <property type="match status" value="1"/>
</dbReference>
<proteinExistence type="inferred from homology"/>
<dbReference type="InterPro" id="IPR051013">
    <property type="entry name" value="MBL_superfamily_lactonases"/>
</dbReference>
<evidence type="ECO:0000256" key="1">
    <source>
        <dbReference type="ARBA" id="ARBA00001947"/>
    </source>
</evidence>
<dbReference type="InterPro" id="IPR001279">
    <property type="entry name" value="Metallo-B-lactamas"/>
</dbReference>
<gene>
    <name evidence="7" type="ORF">C6P46_002000</name>
</gene>
<dbReference type="Pfam" id="PF00753">
    <property type="entry name" value="Lactamase_B"/>
    <property type="match status" value="1"/>
</dbReference>
<comment type="cofactor">
    <cofactor evidence="1">
        <name>Zn(2+)</name>
        <dbReference type="ChEBI" id="CHEBI:29105"/>
    </cofactor>
</comment>
<dbReference type="CDD" id="cd07730">
    <property type="entry name" value="metallo-hydrolase-like_MBL-fold"/>
    <property type="match status" value="1"/>
</dbReference>
<organism evidence="7 8">
    <name type="scientific">Rhodotorula mucilaginosa</name>
    <name type="common">Yeast</name>
    <name type="synonym">Rhodotorula rubra</name>
    <dbReference type="NCBI Taxonomy" id="5537"/>
    <lineage>
        <taxon>Eukaryota</taxon>
        <taxon>Fungi</taxon>
        <taxon>Dikarya</taxon>
        <taxon>Basidiomycota</taxon>
        <taxon>Pucciniomycotina</taxon>
        <taxon>Microbotryomycetes</taxon>
        <taxon>Sporidiobolales</taxon>
        <taxon>Sporidiobolaceae</taxon>
        <taxon>Rhodotorula</taxon>
    </lineage>
</organism>
<evidence type="ECO:0000259" key="6">
    <source>
        <dbReference type="SMART" id="SM00849"/>
    </source>
</evidence>
<keyword evidence="3" id="KW-0479">Metal-binding</keyword>
<feature type="domain" description="Metallo-beta-lactamase" evidence="6">
    <location>
        <begin position="67"/>
        <end position="299"/>
    </location>
</feature>
<comment type="caution">
    <text evidence="7">The sequence shown here is derived from an EMBL/GenBank/DDBJ whole genome shotgun (WGS) entry which is preliminary data.</text>
</comment>
<evidence type="ECO:0000313" key="8">
    <source>
        <dbReference type="Proteomes" id="UP000777482"/>
    </source>
</evidence>
<dbReference type="Gene3D" id="3.60.15.10">
    <property type="entry name" value="Ribonuclease Z/Hydroxyacylglutathione hydrolase-like"/>
    <property type="match status" value="1"/>
</dbReference>
<accession>A0A9P6VT32</accession>
<dbReference type="GO" id="GO:0016787">
    <property type="term" value="F:hydrolase activity"/>
    <property type="evidence" value="ECO:0007669"/>
    <property type="project" value="UniProtKB-KW"/>
</dbReference>
<dbReference type="OrthoDB" id="10250730at2759"/>